<reference evidence="2 3" key="1">
    <citation type="journal article" date="2018" name="PLoS Genet.">
        <title>Population sequencing reveals clonal diversity and ancestral inbreeding in the grapevine cultivar Chardonnay.</title>
        <authorList>
            <person name="Roach M.J."/>
            <person name="Johnson D.L."/>
            <person name="Bohlmann J."/>
            <person name="van Vuuren H.J."/>
            <person name="Jones S.J."/>
            <person name="Pretorius I.S."/>
            <person name="Schmidt S.A."/>
            <person name="Borneman A.R."/>
        </authorList>
    </citation>
    <scope>NUCLEOTIDE SEQUENCE [LARGE SCALE GENOMIC DNA]</scope>
    <source>
        <strain evidence="3">cv. Chardonnay</strain>
        <tissue evidence="2">Leaf</tissue>
    </source>
</reference>
<accession>A0A438J8Q8</accession>
<sequence length="89" mass="9415">MAKGGGGKLTKLKSVIKKWQSIGKLGRANGSSIAAASPSDDDSDSRDLHPVYVGKSRAALPRWLRRHGAPAVPGAGGTVRRLRHGKRCM</sequence>
<protein>
    <submittedName>
        <fullName evidence="2">Uncharacterized protein</fullName>
    </submittedName>
</protein>
<feature type="compositionally biased region" description="Basic residues" evidence="1">
    <location>
        <begin position="80"/>
        <end position="89"/>
    </location>
</feature>
<dbReference type="EMBL" id="QGNW01000056">
    <property type="protein sequence ID" value="RVX05339.1"/>
    <property type="molecule type" value="Genomic_DNA"/>
</dbReference>
<comment type="caution">
    <text evidence="2">The sequence shown here is derived from an EMBL/GenBank/DDBJ whole genome shotgun (WGS) entry which is preliminary data.</text>
</comment>
<evidence type="ECO:0000313" key="2">
    <source>
        <dbReference type="EMBL" id="RVX05339.1"/>
    </source>
</evidence>
<evidence type="ECO:0000313" key="3">
    <source>
        <dbReference type="Proteomes" id="UP000288805"/>
    </source>
</evidence>
<organism evidence="2 3">
    <name type="scientific">Vitis vinifera</name>
    <name type="common">Grape</name>
    <dbReference type="NCBI Taxonomy" id="29760"/>
    <lineage>
        <taxon>Eukaryota</taxon>
        <taxon>Viridiplantae</taxon>
        <taxon>Streptophyta</taxon>
        <taxon>Embryophyta</taxon>
        <taxon>Tracheophyta</taxon>
        <taxon>Spermatophyta</taxon>
        <taxon>Magnoliopsida</taxon>
        <taxon>eudicotyledons</taxon>
        <taxon>Gunneridae</taxon>
        <taxon>Pentapetalae</taxon>
        <taxon>rosids</taxon>
        <taxon>Vitales</taxon>
        <taxon>Vitaceae</taxon>
        <taxon>Viteae</taxon>
        <taxon>Vitis</taxon>
    </lineage>
</organism>
<dbReference type="Proteomes" id="UP000288805">
    <property type="component" value="Unassembled WGS sequence"/>
</dbReference>
<evidence type="ECO:0000256" key="1">
    <source>
        <dbReference type="SAM" id="MobiDB-lite"/>
    </source>
</evidence>
<feature type="region of interest" description="Disordered" evidence="1">
    <location>
        <begin position="68"/>
        <end position="89"/>
    </location>
</feature>
<gene>
    <name evidence="2" type="ORF">CK203_013447</name>
</gene>
<name>A0A438J8Q8_VITVI</name>
<feature type="region of interest" description="Disordered" evidence="1">
    <location>
        <begin position="27"/>
        <end position="50"/>
    </location>
</feature>
<dbReference type="AlphaFoldDB" id="A0A438J8Q8"/>
<proteinExistence type="predicted"/>